<dbReference type="GO" id="GO:0022625">
    <property type="term" value="C:cytosolic large ribosomal subunit"/>
    <property type="evidence" value="ECO:0007669"/>
    <property type="project" value="TreeGrafter"/>
</dbReference>
<name>A0A921JQR7_9ACTN</name>
<keyword evidence="2 7" id="KW-0699">rRNA-binding</keyword>
<feature type="compositionally biased region" description="Basic residues" evidence="8">
    <location>
        <begin position="17"/>
        <end position="29"/>
    </location>
</feature>
<accession>A0A921JQR7</accession>
<evidence type="ECO:0000256" key="6">
    <source>
        <dbReference type="ARBA" id="ARBA00035197"/>
    </source>
</evidence>
<dbReference type="Gene3D" id="3.30.420.100">
    <property type="match status" value="1"/>
</dbReference>
<dbReference type="Pfam" id="PF00861">
    <property type="entry name" value="Ribosomal_L18p"/>
    <property type="match status" value="1"/>
</dbReference>
<evidence type="ECO:0000256" key="1">
    <source>
        <dbReference type="ARBA" id="ARBA00007116"/>
    </source>
</evidence>
<dbReference type="EMBL" id="DYZF01000167">
    <property type="protein sequence ID" value="HJE51620.1"/>
    <property type="molecule type" value="Genomic_DNA"/>
</dbReference>
<dbReference type="InterPro" id="IPR004389">
    <property type="entry name" value="Ribosomal_uL18_bac-type"/>
</dbReference>
<evidence type="ECO:0000256" key="2">
    <source>
        <dbReference type="ARBA" id="ARBA00022730"/>
    </source>
</evidence>
<dbReference type="PANTHER" id="PTHR12899:SF3">
    <property type="entry name" value="LARGE RIBOSOMAL SUBUNIT PROTEIN UL18M"/>
    <property type="match status" value="1"/>
</dbReference>
<comment type="subunit">
    <text evidence="7">Part of the 50S ribosomal subunit; part of the 5S rRNA/L5/L18/L25 subcomplex. Contacts the 5S and 23S rRNAs.</text>
</comment>
<dbReference type="GO" id="GO:0003735">
    <property type="term" value="F:structural constituent of ribosome"/>
    <property type="evidence" value="ECO:0007669"/>
    <property type="project" value="InterPro"/>
</dbReference>
<dbReference type="Proteomes" id="UP000712713">
    <property type="component" value="Unassembled WGS sequence"/>
</dbReference>
<comment type="similarity">
    <text evidence="1 7">Belongs to the universal ribosomal protein uL18 family.</text>
</comment>
<protein>
    <recommendedName>
        <fullName evidence="6 7">Large ribosomal subunit protein uL18</fullName>
    </recommendedName>
</protein>
<reference evidence="9" key="2">
    <citation type="submission" date="2021-09" db="EMBL/GenBank/DDBJ databases">
        <authorList>
            <person name="Gilroy R."/>
        </authorList>
    </citation>
    <scope>NUCLEOTIDE SEQUENCE</scope>
    <source>
        <strain evidence="9">ChiGjej3B3-7470</strain>
    </source>
</reference>
<evidence type="ECO:0000256" key="8">
    <source>
        <dbReference type="SAM" id="MobiDB-lite"/>
    </source>
</evidence>
<reference evidence="9" key="1">
    <citation type="journal article" date="2021" name="PeerJ">
        <title>Extensive microbial diversity within the chicken gut microbiome revealed by metagenomics and culture.</title>
        <authorList>
            <person name="Gilroy R."/>
            <person name="Ravi A."/>
            <person name="Getino M."/>
            <person name="Pursley I."/>
            <person name="Horton D.L."/>
            <person name="Alikhan N.F."/>
            <person name="Baker D."/>
            <person name="Gharbi K."/>
            <person name="Hall N."/>
            <person name="Watson M."/>
            <person name="Adriaenssens E.M."/>
            <person name="Foster-Nyarko E."/>
            <person name="Jarju S."/>
            <person name="Secka A."/>
            <person name="Antonio M."/>
            <person name="Oren A."/>
            <person name="Chaudhuri R.R."/>
            <person name="La Ragione R."/>
            <person name="Hildebrand F."/>
            <person name="Pallen M.J."/>
        </authorList>
    </citation>
    <scope>NUCLEOTIDE SEQUENCE</scope>
    <source>
        <strain evidence="9">ChiGjej3B3-7470</strain>
    </source>
</reference>
<dbReference type="NCBIfam" id="TIGR00060">
    <property type="entry name" value="L18_bact"/>
    <property type="match status" value="1"/>
</dbReference>
<dbReference type="CDD" id="cd00432">
    <property type="entry name" value="Ribosomal_L18_L5e"/>
    <property type="match status" value="1"/>
</dbReference>
<evidence type="ECO:0000256" key="7">
    <source>
        <dbReference type="HAMAP-Rule" id="MF_01337"/>
    </source>
</evidence>
<dbReference type="HAMAP" id="MF_01337_B">
    <property type="entry name" value="Ribosomal_uL18_B"/>
    <property type="match status" value="1"/>
</dbReference>
<dbReference type="SUPFAM" id="SSF53137">
    <property type="entry name" value="Translational machinery components"/>
    <property type="match status" value="1"/>
</dbReference>
<dbReference type="GO" id="GO:0008097">
    <property type="term" value="F:5S rRNA binding"/>
    <property type="evidence" value="ECO:0007669"/>
    <property type="project" value="TreeGrafter"/>
</dbReference>
<keyword evidence="4 7" id="KW-0689">Ribosomal protein</keyword>
<sequence length="127" mass="13612">MAISLSTRKSLAPKTASRARRQLRARKRISGSEARPRLVVTRSARHLFVQVIDDRAGKTLVSASTMEADLRGADGDKSAKARQVGTLIAERAKAAGIENVVFDRAGNKYHGRIAALADAAREAGLGF</sequence>
<evidence type="ECO:0000256" key="3">
    <source>
        <dbReference type="ARBA" id="ARBA00022884"/>
    </source>
</evidence>
<organism evidence="9 10">
    <name type="scientific">Tessaracoccus flavescens</name>
    <dbReference type="NCBI Taxonomy" id="399497"/>
    <lineage>
        <taxon>Bacteria</taxon>
        <taxon>Bacillati</taxon>
        <taxon>Actinomycetota</taxon>
        <taxon>Actinomycetes</taxon>
        <taxon>Propionibacteriales</taxon>
        <taxon>Propionibacteriaceae</taxon>
        <taxon>Tessaracoccus</taxon>
    </lineage>
</organism>
<evidence type="ECO:0000313" key="10">
    <source>
        <dbReference type="Proteomes" id="UP000712713"/>
    </source>
</evidence>
<proteinExistence type="inferred from homology"/>
<dbReference type="InterPro" id="IPR005484">
    <property type="entry name" value="Ribosomal_uL18_bac/plant/anim"/>
</dbReference>
<dbReference type="GO" id="GO:0006412">
    <property type="term" value="P:translation"/>
    <property type="evidence" value="ECO:0007669"/>
    <property type="project" value="UniProtKB-UniRule"/>
</dbReference>
<keyword evidence="3 7" id="KW-0694">RNA-binding</keyword>
<gene>
    <name evidence="7 9" type="primary">rplR</name>
    <name evidence="9" type="ORF">K8V15_06545</name>
</gene>
<dbReference type="PANTHER" id="PTHR12899">
    <property type="entry name" value="39S RIBOSOMAL PROTEIN L18, MITOCHONDRIAL"/>
    <property type="match status" value="1"/>
</dbReference>
<evidence type="ECO:0000256" key="4">
    <source>
        <dbReference type="ARBA" id="ARBA00022980"/>
    </source>
</evidence>
<dbReference type="FunFam" id="3.30.420.100:FF:000001">
    <property type="entry name" value="50S ribosomal protein L18"/>
    <property type="match status" value="1"/>
</dbReference>
<keyword evidence="5 7" id="KW-0687">Ribonucleoprotein</keyword>
<dbReference type="InterPro" id="IPR057268">
    <property type="entry name" value="Ribosomal_L18"/>
</dbReference>
<feature type="region of interest" description="Disordered" evidence="8">
    <location>
        <begin position="1"/>
        <end position="30"/>
    </location>
</feature>
<dbReference type="AlphaFoldDB" id="A0A921JQR7"/>
<comment type="function">
    <text evidence="7">This is one of the proteins that bind and probably mediate the attachment of the 5S RNA into the large ribosomal subunit, where it forms part of the central protuberance.</text>
</comment>
<comment type="caution">
    <text evidence="9">The sequence shown here is derived from an EMBL/GenBank/DDBJ whole genome shotgun (WGS) entry which is preliminary data.</text>
</comment>
<evidence type="ECO:0000256" key="5">
    <source>
        <dbReference type="ARBA" id="ARBA00023274"/>
    </source>
</evidence>
<evidence type="ECO:0000313" key="9">
    <source>
        <dbReference type="EMBL" id="HJE51620.1"/>
    </source>
</evidence>